<dbReference type="AlphaFoldDB" id="A0AAD1W1U0"/>
<protein>
    <submittedName>
        <fullName evidence="1">Uncharacterized protein</fullName>
    </submittedName>
</protein>
<feature type="non-terminal residue" evidence="1">
    <location>
        <position position="132"/>
    </location>
</feature>
<name>A0AAD1W1U0_PELCU</name>
<dbReference type="EMBL" id="OW240914">
    <property type="protein sequence ID" value="CAH2277170.1"/>
    <property type="molecule type" value="Genomic_DNA"/>
</dbReference>
<accession>A0AAD1W1U0</accession>
<evidence type="ECO:0000313" key="1">
    <source>
        <dbReference type="EMBL" id="CAH2277170.1"/>
    </source>
</evidence>
<sequence length="132" mass="15063">MAYQSYICQPVPNSVAPQNRDMFCGSCRRRADQIQHICPPPWTEDLSQSLESTQHCWTPTVLVIPCDFHDGRGWNRRPEPITTSLSGLNYIFETFLTRIAARLTVNCVECRSPKVEESETRDSAGSTRRSEQ</sequence>
<reference evidence="1" key="1">
    <citation type="submission" date="2022-03" db="EMBL/GenBank/DDBJ databases">
        <authorList>
            <person name="Alioto T."/>
            <person name="Alioto T."/>
            <person name="Gomez Garrido J."/>
        </authorList>
    </citation>
    <scope>NUCLEOTIDE SEQUENCE</scope>
</reference>
<evidence type="ECO:0000313" key="2">
    <source>
        <dbReference type="Proteomes" id="UP001295444"/>
    </source>
</evidence>
<keyword evidence="2" id="KW-1185">Reference proteome</keyword>
<dbReference type="Proteomes" id="UP001295444">
    <property type="component" value="Chromosome 03"/>
</dbReference>
<proteinExistence type="predicted"/>
<gene>
    <name evidence="1" type="ORF">PECUL_23A023019</name>
</gene>
<organism evidence="1 2">
    <name type="scientific">Pelobates cultripes</name>
    <name type="common">Western spadefoot toad</name>
    <dbReference type="NCBI Taxonomy" id="61616"/>
    <lineage>
        <taxon>Eukaryota</taxon>
        <taxon>Metazoa</taxon>
        <taxon>Chordata</taxon>
        <taxon>Craniata</taxon>
        <taxon>Vertebrata</taxon>
        <taxon>Euteleostomi</taxon>
        <taxon>Amphibia</taxon>
        <taxon>Batrachia</taxon>
        <taxon>Anura</taxon>
        <taxon>Pelobatoidea</taxon>
        <taxon>Pelobatidae</taxon>
        <taxon>Pelobates</taxon>
    </lineage>
</organism>